<dbReference type="Gene3D" id="3.40.50.300">
    <property type="entry name" value="P-loop containing nucleotide triphosphate hydrolases"/>
    <property type="match status" value="1"/>
</dbReference>
<evidence type="ECO:0000256" key="3">
    <source>
        <dbReference type="PROSITE-ProRule" id="PRU00289"/>
    </source>
</evidence>
<feature type="transmembrane region" description="Helical" evidence="4">
    <location>
        <begin position="103"/>
        <end position="122"/>
    </location>
</feature>
<protein>
    <submittedName>
        <fullName evidence="6">DNA segregation ATPase FtsK/SpoIIIE, S-DNA-T family</fullName>
    </submittedName>
</protein>
<accession>A0A1M7RKY3</accession>
<feature type="domain" description="FtsK" evidence="5">
    <location>
        <begin position="268"/>
        <end position="440"/>
    </location>
</feature>
<dbReference type="RefSeq" id="WP_073264343.1">
    <property type="nucleotide sequence ID" value="NZ_FRCS01000019.1"/>
</dbReference>
<reference evidence="6 7" key="1">
    <citation type="submission" date="2016-11" db="EMBL/GenBank/DDBJ databases">
        <authorList>
            <person name="Jaros S."/>
            <person name="Januszkiewicz K."/>
            <person name="Wedrychowicz H."/>
        </authorList>
    </citation>
    <scope>NUCLEOTIDE SEQUENCE [LARGE SCALE GENOMIC DNA]</scope>
    <source>
        <strain evidence="6 7">DSM 46144</strain>
    </source>
</reference>
<keyword evidence="2 3" id="KW-0067">ATP-binding</keyword>
<dbReference type="PROSITE" id="PS50901">
    <property type="entry name" value="FTSK"/>
    <property type="match status" value="1"/>
</dbReference>
<dbReference type="STRING" id="134849.SAMN05443668_11919"/>
<dbReference type="Proteomes" id="UP000184440">
    <property type="component" value="Unassembled WGS sequence"/>
</dbReference>
<dbReference type="OrthoDB" id="3217500at2"/>
<dbReference type="GO" id="GO:0003677">
    <property type="term" value="F:DNA binding"/>
    <property type="evidence" value="ECO:0007669"/>
    <property type="project" value="InterPro"/>
</dbReference>
<gene>
    <name evidence="6" type="ORF">SAMN05443668_11919</name>
</gene>
<keyword evidence="4" id="KW-0812">Transmembrane</keyword>
<evidence type="ECO:0000313" key="6">
    <source>
        <dbReference type="EMBL" id="SHN46924.1"/>
    </source>
</evidence>
<dbReference type="EMBL" id="FRCS01000019">
    <property type="protein sequence ID" value="SHN46924.1"/>
    <property type="molecule type" value="Genomic_DNA"/>
</dbReference>
<evidence type="ECO:0000313" key="7">
    <source>
        <dbReference type="Proteomes" id="UP000184440"/>
    </source>
</evidence>
<dbReference type="InterPro" id="IPR002543">
    <property type="entry name" value="FtsK_dom"/>
</dbReference>
<dbReference type="InterPro" id="IPR050206">
    <property type="entry name" value="FtsK/SpoIIIE/SftA"/>
</dbReference>
<dbReference type="InterPro" id="IPR027417">
    <property type="entry name" value="P-loop_NTPase"/>
</dbReference>
<evidence type="ECO:0000256" key="4">
    <source>
        <dbReference type="SAM" id="Phobius"/>
    </source>
</evidence>
<feature type="transmembrane region" description="Helical" evidence="4">
    <location>
        <begin position="73"/>
        <end position="91"/>
    </location>
</feature>
<feature type="binding site" evidence="3">
    <location>
        <begin position="284"/>
        <end position="291"/>
    </location>
    <ligand>
        <name>ATP</name>
        <dbReference type="ChEBI" id="CHEBI:30616"/>
    </ligand>
</feature>
<dbReference type="AlphaFoldDB" id="A0A1M7RKY3"/>
<keyword evidence="4" id="KW-0472">Membrane</keyword>
<dbReference type="GO" id="GO:0005524">
    <property type="term" value="F:ATP binding"/>
    <property type="evidence" value="ECO:0007669"/>
    <property type="project" value="UniProtKB-UniRule"/>
</dbReference>
<name>A0A1M7RKY3_9ACTN</name>
<evidence type="ECO:0000256" key="1">
    <source>
        <dbReference type="ARBA" id="ARBA00022741"/>
    </source>
</evidence>
<dbReference type="SUPFAM" id="SSF52540">
    <property type="entry name" value="P-loop containing nucleoside triphosphate hydrolases"/>
    <property type="match status" value="1"/>
</dbReference>
<dbReference type="PANTHER" id="PTHR22683">
    <property type="entry name" value="SPORULATION PROTEIN RELATED"/>
    <property type="match status" value="1"/>
</dbReference>
<organism evidence="6 7">
    <name type="scientific">Cryptosporangium aurantiacum</name>
    <dbReference type="NCBI Taxonomy" id="134849"/>
    <lineage>
        <taxon>Bacteria</taxon>
        <taxon>Bacillati</taxon>
        <taxon>Actinomycetota</taxon>
        <taxon>Actinomycetes</taxon>
        <taxon>Cryptosporangiales</taxon>
        <taxon>Cryptosporangiaceae</taxon>
        <taxon>Cryptosporangium</taxon>
    </lineage>
</organism>
<dbReference type="PANTHER" id="PTHR22683:SF41">
    <property type="entry name" value="DNA TRANSLOCASE FTSK"/>
    <property type="match status" value="1"/>
</dbReference>
<sequence length="594" mass="64343">MRRRDYRRARRQLRRRYGTRTAPVVLIGEPYPGAGLAAAGRLLFWYRSELAPLALAATAGLVALFLHTRHPGWWPGLIVATVLGTASVASLGRRWLPRLIERAYAAGIIFATGTWVVLATVYGPGAGPLPKVLGIGTVVAGVPWWWHRRRRARVQVERTLEAWPEVGEQVGLAGSRVMSALVDAWGWRARIALRKGQTVADALNRLPALESGLGTRPGALRIEADPHRADHVLLRVLNRDPHAEPLPWPGGTARSINEPAELGIYEDAGPVRVSLLRRHGLIGGVAGSGKSGVLNVVLAILTGCRDVVLWGIDLKGGMELQPWARCLDRLATTPRDAAELLADAVRVLDARAAELAQRGARVWEPSADRPALVIVVDEYAELDDKALRYADSLARRGRAPAVTLLAATQRPTQDAMGNGAVRSQMDVRICLRVRERRDVDLVLGQGMLAAGWNAHALDAAGKFLLSAPGLDVPHRARAYLVDDAAVTRTAARHTAIRPALDAHSAQALRSHPNGRERTAEVVDAEIVDEASGDPAQALWGALLTAPADGLGLPDLMAVTGLGRSWVYARLHEHANAGRAYQVTRGRWRARSVHH</sequence>
<dbReference type="Pfam" id="PF01580">
    <property type="entry name" value="FtsK_SpoIIIE"/>
    <property type="match status" value="1"/>
</dbReference>
<keyword evidence="4" id="KW-1133">Transmembrane helix</keyword>
<keyword evidence="1 3" id="KW-0547">Nucleotide-binding</keyword>
<proteinExistence type="predicted"/>
<keyword evidence="7" id="KW-1185">Reference proteome</keyword>
<evidence type="ECO:0000256" key="2">
    <source>
        <dbReference type="ARBA" id="ARBA00022840"/>
    </source>
</evidence>
<evidence type="ECO:0000259" key="5">
    <source>
        <dbReference type="PROSITE" id="PS50901"/>
    </source>
</evidence>